<comment type="caution">
    <text evidence="1">The sequence shown here is derived from an EMBL/GenBank/DDBJ whole genome shotgun (WGS) entry which is preliminary data.</text>
</comment>
<dbReference type="InterPro" id="IPR023346">
    <property type="entry name" value="Lysozyme-like_dom_sf"/>
</dbReference>
<dbReference type="RefSeq" id="WP_104430216.1">
    <property type="nucleotide sequence ID" value="NZ_PTIZ01000013.1"/>
</dbReference>
<dbReference type="GO" id="GO:0005576">
    <property type="term" value="C:extracellular region"/>
    <property type="evidence" value="ECO:0007669"/>
    <property type="project" value="InterPro"/>
</dbReference>
<dbReference type="EMBL" id="PTIZ01000013">
    <property type="protein sequence ID" value="PPK73942.1"/>
    <property type="molecule type" value="Genomic_DNA"/>
</dbReference>
<proteinExistence type="predicted"/>
<gene>
    <name evidence="1" type="ORF">B0F87_11353</name>
</gene>
<dbReference type="Proteomes" id="UP000240010">
    <property type="component" value="Unassembled WGS sequence"/>
</dbReference>
<reference evidence="1 2" key="1">
    <citation type="submission" date="2018-02" db="EMBL/GenBank/DDBJ databases">
        <title>Subsurface microbial communities from deep shales in Ohio and West Virginia, USA.</title>
        <authorList>
            <person name="Wrighton K."/>
        </authorList>
    </citation>
    <scope>NUCLEOTIDE SEQUENCE [LARGE SCALE GENOMIC DNA]</scope>
    <source>
        <strain evidence="1 2">OWC-DMM</strain>
    </source>
</reference>
<protein>
    <submittedName>
        <fullName evidence="1">Chitosanase</fullName>
    </submittedName>
</protein>
<dbReference type="SUPFAM" id="SSF53955">
    <property type="entry name" value="Lysozyme-like"/>
    <property type="match status" value="1"/>
</dbReference>
<dbReference type="GO" id="GO:0016977">
    <property type="term" value="F:chitosanase activity"/>
    <property type="evidence" value="ECO:0007669"/>
    <property type="project" value="InterPro"/>
</dbReference>
<name>A0A2S6H8W8_9GAMM</name>
<dbReference type="Pfam" id="PF01374">
    <property type="entry name" value="Glyco_hydro_46"/>
    <property type="match status" value="1"/>
</dbReference>
<accession>A0A2S6H8W8</accession>
<evidence type="ECO:0000313" key="2">
    <source>
        <dbReference type="Proteomes" id="UP000240010"/>
    </source>
</evidence>
<dbReference type="InterPro" id="IPR000400">
    <property type="entry name" value="Glyco_hydro_46"/>
</dbReference>
<organism evidence="1 2">
    <name type="scientific">Methylobacter tundripaludum</name>
    <dbReference type="NCBI Taxonomy" id="173365"/>
    <lineage>
        <taxon>Bacteria</taxon>
        <taxon>Pseudomonadati</taxon>
        <taxon>Pseudomonadota</taxon>
        <taxon>Gammaproteobacteria</taxon>
        <taxon>Methylococcales</taxon>
        <taxon>Methylococcaceae</taxon>
        <taxon>Methylobacter</taxon>
    </lineage>
</organism>
<dbReference type="Gene3D" id="1.20.141.10">
    <property type="entry name" value="Chitosanase, subunit A, domain 1"/>
    <property type="match status" value="1"/>
</dbReference>
<dbReference type="AlphaFoldDB" id="A0A2S6H8W8"/>
<sequence>MNLTDKQKLICEQIINVFETGSTQGNYSAISIFHDGPNGIRQVTYGRSQTTEYGNLEELIEMYVGRNGIDSEQLQPYLPKIGVTQLVDDHEFQQLLKDAGKNDPVMRSVQDVFFDKRYFQPAMNWADDNGFTLALSALVIYDSFIHSGSILPFLRKRFAAVPPNKGGDEKTWISQYVDARHQWLATASNPELHPTVYRTQCFKDEIARNNWDLSKLPINANGIHVSGV</sequence>
<evidence type="ECO:0000313" key="1">
    <source>
        <dbReference type="EMBL" id="PPK73942.1"/>
    </source>
</evidence>
<dbReference type="GO" id="GO:0005975">
    <property type="term" value="P:carbohydrate metabolic process"/>
    <property type="evidence" value="ECO:0007669"/>
    <property type="project" value="InterPro"/>
</dbReference>